<organism evidence="3 4">
    <name type="scientific">Rotaria sordida</name>
    <dbReference type="NCBI Taxonomy" id="392033"/>
    <lineage>
        <taxon>Eukaryota</taxon>
        <taxon>Metazoa</taxon>
        <taxon>Spiralia</taxon>
        <taxon>Gnathifera</taxon>
        <taxon>Rotifera</taxon>
        <taxon>Eurotatoria</taxon>
        <taxon>Bdelloidea</taxon>
        <taxon>Philodinida</taxon>
        <taxon>Philodinidae</taxon>
        <taxon>Rotaria</taxon>
    </lineage>
</organism>
<dbReference type="Pfam" id="PF03133">
    <property type="entry name" value="TTL"/>
    <property type="match status" value="1"/>
</dbReference>
<evidence type="ECO:0000313" key="3">
    <source>
        <dbReference type="EMBL" id="CAF0794233.1"/>
    </source>
</evidence>
<feature type="domain" description="ATP-grasp" evidence="2">
    <location>
        <begin position="347"/>
        <end position="404"/>
    </location>
</feature>
<keyword evidence="1" id="KW-0547">Nucleotide-binding</keyword>
<evidence type="ECO:0000256" key="1">
    <source>
        <dbReference type="PROSITE-ProRule" id="PRU00409"/>
    </source>
</evidence>
<name>A0A813SCI6_9BILA</name>
<dbReference type="Proteomes" id="UP000663870">
    <property type="component" value="Unassembled WGS sequence"/>
</dbReference>
<dbReference type="PROSITE" id="PS50975">
    <property type="entry name" value="ATP_GRASP"/>
    <property type="match status" value="1"/>
</dbReference>
<reference evidence="3" key="1">
    <citation type="submission" date="2021-02" db="EMBL/GenBank/DDBJ databases">
        <authorList>
            <person name="Nowell W R."/>
        </authorList>
    </citation>
    <scope>NUCLEOTIDE SEQUENCE</scope>
</reference>
<evidence type="ECO:0000259" key="2">
    <source>
        <dbReference type="PROSITE" id="PS50975"/>
    </source>
</evidence>
<dbReference type="EMBL" id="CAJNOL010000053">
    <property type="protein sequence ID" value="CAF0794233.1"/>
    <property type="molecule type" value="Genomic_DNA"/>
</dbReference>
<accession>A0A813SCI6</accession>
<dbReference type="PROSITE" id="PS51221">
    <property type="entry name" value="TTL"/>
    <property type="match status" value="1"/>
</dbReference>
<dbReference type="AlphaFoldDB" id="A0A813SCI6"/>
<proteinExistence type="predicted"/>
<sequence length="696" mass="81305">MTTFEMLKFFNENSTIMGNGSNNGEQQIDEEQYEDIILKKTLQLGELSQTESTEGLIFFAGTDKARVIAEILEERGWSRTKDHNVTNFTIKWCLAHQVDWNQFQEGKQLINNIPGQLAFADKINLWYTIKDYLRNRRTLDGNHIQTFLPMTFILDDESEVAEFLRSFKKQNRTWICKPRYSYAGRGIYVISVNSDLNTIFKFKIGNGNRLQLQPRLPGYLMQEYISRPLLIKGRKFDIRVHWLVAWTKPLLVFYNHNASVVRLSLNLYREFDFDRATHLTNLSVQENHYRYAFSQEATGMTMNQLNNYFNRCFRPFHPKMCQDWVMTVMQERMQTIIRHVIRASKDKLARGAGQFGFFGCDFLLDENFRIWLLEINDNPGVGWGNSRLNTATKPLFEETLNIVFECFKKYKNNQSLLPIECLKNYQLIYNEDNDTDRLIRDDNQLFTDRLSIRYVIKETSSRTYFHRILPHVNTSRSLTNKNDININSNNNISLSLGNIKDSSSSIDDIIPLNLLKNTETSKVSSVINTTPINLNIINKTDDTNETIEPLKHDDDIALERLMKSKKIEKNNFHIKSSLSISTTMNRSSSIKINKTNIKRNISTANTFNIQRKKRLDLTPIIIDKKRYIQRNSIILRSTETIKKEDNISKSQIIFHKQEQDDISKNEIIFQEHEQQDNQSSIISIANIIPLELCPSN</sequence>
<dbReference type="GO" id="GO:0070737">
    <property type="term" value="F:protein-glycine ligase activity, elongating"/>
    <property type="evidence" value="ECO:0007669"/>
    <property type="project" value="TreeGrafter"/>
</dbReference>
<dbReference type="Gene3D" id="3.30.470.20">
    <property type="entry name" value="ATP-grasp fold, B domain"/>
    <property type="match status" value="1"/>
</dbReference>
<dbReference type="SUPFAM" id="SSF56059">
    <property type="entry name" value="Glutathione synthetase ATP-binding domain-like"/>
    <property type="match status" value="1"/>
</dbReference>
<dbReference type="InterPro" id="IPR011761">
    <property type="entry name" value="ATP-grasp"/>
</dbReference>
<comment type="caution">
    <text evidence="3">The sequence shown here is derived from an EMBL/GenBank/DDBJ whole genome shotgun (WGS) entry which is preliminary data.</text>
</comment>
<dbReference type="PANTHER" id="PTHR46810">
    <property type="entry name" value="INACTIVE POLYGLYCYLASE TTLL10"/>
    <property type="match status" value="1"/>
</dbReference>
<dbReference type="GO" id="GO:0046872">
    <property type="term" value="F:metal ion binding"/>
    <property type="evidence" value="ECO:0007669"/>
    <property type="project" value="InterPro"/>
</dbReference>
<keyword evidence="4" id="KW-1185">Reference proteome</keyword>
<keyword evidence="1" id="KW-0067">ATP-binding</keyword>
<evidence type="ECO:0000313" key="4">
    <source>
        <dbReference type="Proteomes" id="UP000663870"/>
    </source>
</evidence>
<dbReference type="GO" id="GO:0005524">
    <property type="term" value="F:ATP binding"/>
    <property type="evidence" value="ECO:0007669"/>
    <property type="project" value="UniProtKB-UniRule"/>
</dbReference>
<dbReference type="PANTHER" id="PTHR46810:SF1">
    <property type="entry name" value="INACTIVE POLYGLYCYLASE TTLL10"/>
    <property type="match status" value="1"/>
</dbReference>
<gene>
    <name evidence="3" type="ORF">JXQ802_LOCUS3886</name>
</gene>
<protein>
    <recommendedName>
        <fullName evidence="2">ATP-grasp domain-containing protein</fullName>
    </recommendedName>
</protein>
<dbReference type="InterPro" id="IPR027752">
    <property type="entry name" value="TTLL10"/>
</dbReference>
<dbReference type="InterPro" id="IPR004344">
    <property type="entry name" value="TTL/TTLL_fam"/>
</dbReference>